<keyword evidence="8" id="KW-1185">Reference proteome</keyword>
<dbReference type="CDD" id="cd09994">
    <property type="entry name" value="HDAC_AcuC_like"/>
    <property type="match status" value="1"/>
</dbReference>
<sequence length="420" mass="44814">MSSAAPSDRPGPCDLRVLWDDRLTSYDFGPTHPMNPVRVELTMALAREYGVLDHANVEVAAFETAGDVLLELIHDPAYIAAVRHAGATGLPEPRHGLGTPDNPVFLGMHEASALVTGASVAAAEAVWTGRCAHAANIAGGLHHAMRAAASGFCVYDDPAIAIAWLLEHGAERVAYVDVDVHHGDGVQTAFYNDPRVLTISLHETPRTLFPGTGFPQETGSGEARGTAVNVALPPGTGDAAWLRAFHSVVPPLLRAFKPQVLLTQHGCDSHTLDPLAHLMLTVDGQRTAYAALHRLAHETAGGRWIVTGGGGYELVQVVPRAWTHLLAEAAGRPLDPRLATPEPWREFAKRRTREVGSGGVMGEPPRQMTDAPQDRAGGADTVEVHTWGSGFDPANPVDQAIRATRRAVFPEHGLDPLTEP</sequence>
<dbReference type="GO" id="GO:0045150">
    <property type="term" value="P:acetoin catabolic process"/>
    <property type="evidence" value="ECO:0007669"/>
    <property type="project" value="UniProtKB-UniPathway"/>
</dbReference>
<evidence type="ECO:0000313" key="7">
    <source>
        <dbReference type="EMBL" id="SEG29069.1"/>
    </source>
</evidence>
<organism evidence="7 8">
    <name type="scientific">Thermomonospora echinospora</name>
    <dbReference type="NCBI Taxonomy" id="1992"/>
    <lineage>
        <taxon>Bacteria</taxon>
        <taxon>Bacillati</taxon>
        <taxon>Actinomycetota</taxon>
        <taxon>Actinomycetes</taxon>
        <taxon>Streptosporangiales</taxon>
        <taxon>Thermomonosporaceae</taxon>
        <taxon>Thermomonospora</taxon>
    </lineage>
</organism>
<dbReference type="OrthoDB" id="9808367at2"/>
<evidence type="ECO:0000256" key="3">
    <source>
        <dbReference type="ARBA" id="ARBA00020218"/>
    </source>
</evidence>
<dbReference type="PRINTS" id="PR01270">
    <property type="entry name" value="HDASUPER"/>
</dbReference>
<gene>
    <name evidence="7" type="ORF">SAMN04489712_104251</name>
</gene>
<comment type="similarity">
    <text evidence="2">Belongs to the histone deacetylase family.</text>
</comment>
<protein>
    <recommendedName>
        <fullName evidence="3">Acetoin utilization protein AcuC</fullName>
    </recommendedName>
</protein>
<feature type="domain" description="Histone deacetylase" evidence="6">
    <location>
        <begin position="32"/>
        <end position="327"/>
    </location>
</feature>
<evidence type="ECO:0000256" key="5">
    <source>
        <dbReference type="SAM" id="MobiDB-lite"/>
    </source>
</evidence>
<keyword evidence="4" id="KW-0006">Acetoin catabolism</keyword>
<dbReference type="GO" id="GO:0004407">
    <property type="term" value="F:histone deacetylase activity"/>
    <property type="evidence" value="ECO:0007669"/>
    <property type="project" value="TreeGrafter"/>
</dbReference>
<feature type="region of interest" description="Disordered" evidence="5">
    <location>
        <begin position="352"/>
        <end position="396"/>
    </location>
</feature>
<dbReference type="SUPFAM" id="SSF52768">
    <property type="entry name" value="Arginase/deacetylase"/>
    <property type="match status" value="1"/>
</dbReference>
<dbReference type="InterPro" id="IPR023801">
    <property type="entry name" value="His_deacetylse_dom"/>
</dbReference>
<dbReference type="InterPro" id="IPR023696">
    <property type="entry name" value="Ureohydrolase_dom_sf"/>
</dbReference>
<dbReference type="InterPro" id="IPR000286">
    <property type="entry name" value="HDACs"/>
</dbReference>
<evidence type="ECO:0000256" key="2">
    <source>
        <dbReference type="ARBA" id="ARBA00005947"/>
    </source>
</evidence>
<reference evidence="8" key="1">
    <citation type="submission" date="2016-10" db="EMBL/GenBank/DDBJ databases">
        <authorList>
            <person name="Varghese N."/>
            <person name="Submissions S."/>
        </authorList>
    </citation>
    <scope>NUCLEOTIDE SEQUENCE [LARGE SCALE GENOMIC DNA]</scope>
    <source>
        <strain evidence="8">DSM 43163</strain>
    </source>
</reference>
<dbReference type="EMBL" id="FNVO01000004">
    <property type="protein sequence ID" value="SEG29069.1"/>
    <property type="molecule type" value="Genomic_DNA"/>
</dbReference>
<proteinExistence type="inferred from homology"/>
<evidence type="ECO:0000256" key="1">
    <source>
        <dbReference type="ARBA" id="ARBA00005101"/>
    </source>
</evidence>
<dbReference type="UniPathway" id="UPA00040"/>
<comment type="pathway">
    <text evidence="1">Ketone degradation; acetoin degradation.</text>
</comment>
<dbReference type="Pfam" id="PF00850">
    <property type="entry name" value="Hist_deacetyl"/>
    <property type="match status" value="1"/>
</dbReference>
<dbReference type="InterPro" id="IPR003085">
    <property type="entry name" value="AcuC"/>
</dbReference>
<evidence type="ECO:0000259" key="6">
    <source>
        <dbReference type="Pfam" id="PF00850"/>
    </source>
</evidence>
<dbReference type="PANTHER" id="PTHR10625">
    <property type="entry name" value="HISTONE DEACETYLASE HDAC1-RELATED"/>
    <property type="match status" value="1"/>
</dbReference>
<dbReference type="PANTHER" id="PTHR10625:SF10">
    <property type="entry name" value="HISTONE DEACETYLASE HDAC1"/>
    <property type="match status" value="1"/>
</dbReference>
<dbReference type="Gene3D" id="3.40.800.20">
    <property type="entry name" value="Histone deacetylase domain"/>
    <property type="match status" value="1"/>
</dbReference>
<evidence type="ECO:0000256" key="4">
    <source>
        <dbReference type="ARBA" id="ARBA00022627"/>
    </source>
</evidence>
<dbReference type="RefSeq" id="WP_103937704.1">
    <property type="nucleotide sequence ID" value="NZ_FNVO01000004.1"/>
</dbReference>
<dbReference type="AlphaFoldDB" id="A0A1H5YXQ8"/>
<dbReference type="GO" id="GO:0040029">
    <property type="term" value="P:epigenetic regulation of gene expression"/>
    <property type="evidence" value="ECO:0007669"/>
    <property type="project" value="TreeGrafter"/>
</dbReference>
<name>A0A1H5YXQ8_9ACTN</name>
<dbReference type="PRINTS" id="PR01272">
    <property type="entry name" value="ACUCPROTEIN"/>
</dbReference>
<dbReference type="InterPro" id="IPR037138">
    <property type="entry name" value="His_deacetylse_dom_sf"/>
</dbReference>
<dbReference type="Proteomes" id="UP000236723">
    <property type="component" value="Unassembled WGS sequence"/>
</dbReference>
<accession>A0A1H5YXQ8</accession>
<evidence type="ECO:0000313" key="8">
    <source>
        <dbReference type="Proteomes" id="UP000236723"/>
    </source>
</evidence>